<dbReference type="HAMAP" id="MF_00528">
    <property type="entry name" value="Maf"/>
    <property type="match status" value="1"/>
</dbReference>
<dbReference type="NCBIfam" id="TIGR00172">
    <property type="entry name" value="maf"/>
    <property type="match status" value="1"/>
</dbReference>
<dbReference type="InterPro" id="IPR003697">
    <property type="entry name" value="Maf-like"/>
</dbReference>
<feature type="active site" description="Proton acceptor" evidence="4">
    <location>
        <position position="77"/>
    </location>
</feature>
<dbReference type="CDD" id="cd00555">
    <property type="entry name" value="Maf"/>
    <property type="match status" value="1"/>
</dbReference>
<evidence type="ECO:0000256" key="1">
    <source>
        <dbReference type="ARBA" id="ARBA00001968"/>
    </source>
</evidence>
<comment type="catalytic activity">
    <reaction evidence="4">
        <text>UTP + H2O = UMP + diphosphate + H(+)</text>
        <dbReference type="Rhea" id="RHEA:29395"/>
        <dbReference type="ChEBI" id="CHEBI:15377"/>
        <dbReference type="ChEBI" id="CHEBI:15378"/>
        <dbReference type="ChEBI" id="CHEBI:33019"/>
        <dbReference type="ChEBI" id="CHEBI:46398"/>
        <dbReference type="ChEBI" id="CHEBI:57865"/>
        <dbReference type="EC" id="3.6.1.9"/>
    </reaction>
</comment>
<dbReference type="STRING" id="1089305.SAMN05444148_2675"/>
<dbReference type="GO" id="GO:0005737">
    <property type="term" value="C:cytoplasm"/>
    <property type="evidence" value="ECO:0007669"/>
    <property type="project" value="UniProtKB-SubCell"/>
</dbReference>
<feature type="site" description="Important for substrate specificity" evidence="4">
    <location>
        <position position="78"/>
    </location>
</feature>
<dbReference type="GO" id="GO:0036221">
    <property type="term" value="F:UTP diphosphatase activity"/>
    <property type="evidence" value="ECO:0007669"/>
    <property type="project" value="RHEA"/>
</dbReference>
<dbReference type="PIRSF" id="PIRSF006305">
    <property type="entry name" value="Maf"/>
    <property type="match status" value="1"/>
</dbReference>
<dbReference type="PANTHER" id="PTHR43213:SF5">
    <property type="entry name" value="BIFUNCTIONAL DTTP_UTP PYROPHOSPHATASE_METHYLTRANSFERASE PROTEIN-RELATED"/>
    <property type="match status" value="1"/>
</dbReference>
<dbReference type="Proteomes" id="UP000184522">
    <property type="component" value="Unassembled WGS sequence"/>
</dbReference>
<dbReference type="PANTHER" id="PTHR43213">
    <property type="entry name" value="BIFUNCTIONAL DTTP/UTP PYROPHOSPHATASE/METHYLTRANSFERASE PROTEIN-RELATED"/>
    <property type="match status" value="1"/>
</dbReference>
<dbReference type="EMBL" id="FQWS01000002">
    <property type="protein sequence ID" value="SHH68729.1"/>
    <property type="molecule type" value="Genomic_DNA"/>
</dbReference>
<evidence type="ECO:0000256" key="3">
    <source>
        <dbReference type="ARBA" id="ARBA00023080"/>
    </source>
</evidence>
<dbReference type="Gene3D" id="3.90.950.10">
    <property type="match status" value="1"/>
</dbReference>
<accession>A0A1M5V0H6</accession>
<keyword evidence="2 4" id="KW-0378">Hydrolase</keyword>
<evidence type="ECO:0000313" key="5">
    <source>
        <dbReference type="EMBL" id="SHH68729.1"/>
    </source>
</evidence>
<name>A0A1M5V0H6_9FLAO</name>
<comment type="similarity">
    <text evidence="4">Belongs to the Maf family. YhdE subfamily.</text>
</comment>
<keyword evidence="6" id="KW-1185">Reference proteome</keyword>
<evidence type="ECO:0000313" key="6">
    <source>
        <dbReference type="Proteomes" id="UP000184522"/>
    </source>
</evidence>
<comment type="catalytic activity">
    <reaction evidence="4">
        <text>dTTP + H2O = dTMP + diphosphate + H(+)</text>
        <dbReference type="Rhea" id="RHEA:28534"/>
        <dbReference type="ChEBI" id="CHEBI:15377"/>
        <dbReference type="ChEBI" id="CHEBI:15378"/>
        <dbReference type="ChEBI" id="CHEBI:33019"/>
        <dbReference type="ChEBI" id="CHEBI:37568"/>
        <dbReference type="ChEBI" id="CHEBI:63528"/>
        <dbReference type="EC" id="3.6.1.9"/>
    </reaction>
</comment>
<dbReference type="OrthoDB" id="9807767at2"/>
<keyword evidence="4" id="KW-0963">Cytoplasm</keyword>
<dbReference type="InterPro" id="IPR029001">
    <property type="entry name" value="ITPase-like_fam"/>
</dbReference>
<comment type="function">
    <text evidence="4">Nucleoside triphosphate pyrophosphatase that hydrolyzes dTTP and UTP. May have a dual role in cell division arrest and in preventing the incorporation of modified nucleotides into cellular nucleic acids.</text>
</comment>
<dbReference type="AlphaFoldDB" id="A0A1M5V0H6"/>
<feature type="site" description="Important for substrate specificity" evidence="4">
    <location>
        <position position="160"/>
    </location>
</feature>
<feature type="site" description="Important for substrate specificity" evidence="4">
    <location>
        <position position="19"/>
    </location>
</feature>
<dbReference type="Pfam" id="PF02545">
    <property type="entry name" value="Maf"/>
    <property type="match status" value="1"/>
</dbReference>
<evidence type="ECO:0000256" key="2">
    <source>
        <dbReference type="ARBA" id="ARBA00022801"/>
    </source>
</evidence>
<evidence type="ECO:0000256" key="4">
    <source>
        <dbReference type="HAMAP-Rule" id="MF_00528"/>
    </source>
</evidence>
<gene>
    <name evidence="5" type="ORF">SAMN05444148_2675</name>
</gene>
<keyword evidence="3 4" id="KW-0546">Nucleotide metabolism</keyword>
<dbReference type="SUPFAM" id="SSF52972">
    <property type="entry name" value="ITPase-like"/>
    <property type="match status" value="1"/>
</dbReference>
<dbReference type="GO" id="GO:0009117">
    <property type="term" value="P:nucleotide metabolic process"/>
    <property type="evidence" value="ECO:0007669"/>
    <property type="project" value="UniProtKB-KW"/>
</dbReference>
<proteinExistence type="inferred from homology"/>
<reference evidence="6" key="1">
    <citation type="submission" date="2016-11" db="EMBL/GenBank/DDBJ databases">
        <authorList>
            <person name="Varghese N."/>
            <person name="Submissions S."/>
        </authorList>
    </citation>
    <scope>NUCLEOTIDE SEQUENCE [LARGE SCALE GENOMIC DNA]</scope>
    <source>
        <strain evidence="6">DSM 25330</strain>
    </source>
</reference>
<dbReference type="EC" id="3.6.1.9" evidence="4"/>
<sequence length="197" mass="22434">MLKELLKPYHLILASGSPRRHAFFKSLDLDFEVILKPVEEVYPKHLKIEEITDYLSKLKAEPLLSELKPKDILVTSDTIVWHNKKALGKPKDEQEAYNMLESMSGDTHSVISSVCFTTTKQQILVNTTTEVTFKNLTDQEIWYYINNFKPFDKAGAYGIQEWIGAIGISEIKGSYNNVVGLPTHLLYETLINISKGE</sequence>
<protein>
    <recommendedName>
        <fullName evidence="4">dTTP/UTP pyrophosphatase</fullName>
        <shortName evidence="4">dTTPase/UTPase</shortName>
        <ecNumber evidence="4">3.6.1.9</ecNumber>
    </recommendedName>
    <alternativeName>
        <fullName evidence="4">Nucleoside triphosphate pyrophosphatase</fullName>
    </alternativeName>
    <alternativeName>
        <fullName evidence="4">Nucleotide pyrophosphatase</fullName>
        <shortName evidence="4">Nucleotide PPase</shortName>
    </alternativeName>
</protein>
<comment type="subcellular location">
    <subcellularLocation>
        <location evidence="4">Cytoplasm</location>
    </subcellularLocation>
</comment>
<dbReference type="GO" id="GO:0036218">
    <property type="term" value="F:dTTP diphosphatase activity"/>
    <property type="evidence" value="ECO:0007669"/>
    <property type="project" value="RHEA"/>
</dbReference>
<dbReference type="RefSeq" id="WP_073087224.1">
    <property type="nucleotide sequence ID" value="NZ_FQWS01000002.1"/>
</dbReference>
<organism evidence="5 6">
    <name type="scientific">Winogradskyella jejuensis</name>
    <dbReference type="NCBI Taxonomy" id="1089305"/>
    <lineage>
        <taxon>Bacteria</taxon>
        <taxon>Pseudomonadati</taxon>
        <taxon>Bacteroidota</taxon>
        <taxon>Flavobacteriia</taxon>
        <taxon>Flavobacteriales</taxon>
        <taxon>Flavobacteriaceae</taxon>
        <taxon>Winogradskyella</taxon>
    </lineage>
</organism>
<comment type="caution">
    <text evidence="4">Lacks conserved residue(s) required for the propagation of feature annotation.</text>
</comment>
<comment type="cofactor">
    <cofactor evidence="1 4">
        <name>a divalent metal cation</name>
        <dbReference type="ChEBI" id="CHEBI:60240"/>
    </cofactor>
</comment>